<dbReference type="GO" id="GO:0016787">
    <property type="term" value="F:hydrolase activity"/>
    <property type="evidence" value="ECO:0007669"/>
    <property type="project" value="InterPro"/>
</dbReference>
<evidence type="ECO:0000313" key="3">
    <source>
        <dbReference type="Proteomes" id="UP000078454"/>
    </source>
</evidence>
<evidence type="ECO:0000313" key="2">
    <source>
        <dbReference type="EMBL" id="OAS20438.1"/>
    </source>
</evidence>
<dbReference type="InterPro" id="IPR029058">
    <property type="entry name" value="AB_hydrolase_fold"/>
</dbReference>
<comment type="caution">
    <text evidence="2">The sequence shown here is derived from an EMBL/GenBank/DDBJ whole genome shotgun (WGS) entry which is preliminary data.</text>
</comment>
<organism evidence="2 3">
    <name type="scientific">Paenibacillus oryzisoli</name>
    <dbReference type="NCBI Taxonomy" id="1850517"/>
    <lineage>
        <taxon>Bacteria</taxon>
        <taxon>Bacillati</taxon>
        <taxon>Bacillota</taxon>
        <taxon>Bacilli</taxon>
        <taxon>Bacillales</taxon>
        <taxon>Paenibacillaceae</taxon>
        <taxon>Paenibacillus</taxon>
    </lineage>
</organism>
<proteinExistence type="predicted"/>
<dbReference type="Proteomes" id="UP000078454">
    <property type="component" value="Unassembled WGS sequence"/>
</dbReference>
<dbReference type="InterPro" id="IPR050261">
    <property type="entry name" value="FrsA_esterase"/>
</dbReference>
<dbReference type="AlphaFoldDB" id="A0A198AHL2"/>
<name>A0A198AHL2_9BACL</name>
<dbReference type="EMBL" id="LYPB01000050">
    <property type="protein sequence ID" value="OAS20438.1"/>
    <property type="molecule type" value="Genomic_DNA"/>
</dbReference>
<accession>A0A198AHL2</accession>
<dbReference type="STRING" id="1850517.A8708_17815"/>
<feature type="domain" description="Peptidase S9 prolyl oligopeptidase catalytic" evidence="1">
    <location>
        <begin position="173"/>
        <end position="293"/>
    </location>
</feature>
<evidence type="ECO:0000259" key="1">
    <source>
        <dbReference type="Pfam" id="PF00326"/>
    </source>
</evidence>
<dbReference type="RefSeq" id="WP_068663067.1">
    <property type="nucleotide sequence ID" value="NZ_LYPB01000050.1"/>
</dbReference>
<reference evidence="2 3" key="1">
    <citation type="submission" date="2016-05" db="EMBL/GenBank/DDBJ databases">
        <title>Paenibacillus sp. 1ZS3-15 nov., isolated from the rhizosphere soil.</title>
        <authorList>
            <person name="Zhang X.X."/>
            <person name="Zhang J."/>
        </authorList>
    </citation>
    <scope>NUCLEOTIDE SEQUENCE [LARGE SCALE GENOMIC DNA]</scope>
    <source>
        <strain evidence="2 3">1ZS3-15</strain>
    </source>
</reference>
<keyword evidence="3" id="KW-1185">Reference proteome</keyword>
<dbReference type="Gene3D" id="3.40.50.1820">
    <property type="entry name" value="alpha/beta hydrolase"/>
    <property type="match status" value="1"/>
</dbReference>
<dbReference type="PANTHER" id="PTHR22946">
    <property type="entry name" value="DIENELACTONE HYDROLASE DOMAIN-CONTAINING PROTEIN-RELATED"/>
    <property type="match status" value="1"/>
</dbReference>
<dbReference type="InterPro" id="IPR001375">
    <property type="entry name" value="Peptidase_S9_cat"/>
</dbReference>
<dbReference type="SUPFAM" id="SSF53474">
    <property type="entry name" value="alpha/beta-Hydrolases"/>
    <property type="match status" value="1"/>
</dbReference>
<protein>
    <recommendedName>
        <fullName evidence="1">Peptidase S9 prolyl oligopeptidase catalytic domain-containing protein</fullName>
    </recommendedName>
</protein>
<sequence>MVYVLSRINQTGIPPLLNGIVSYEQWAEKLSGIRETWLSYIGELPARVPVRVQVNCQSKESNHTRLHIEYDTVHGDTVTAYLLIPDDNGSNCSIKAGYPAVLALHSTHEQGKDFIALSTGGKNRLYALELVEHGYVVLVPDALTAGERIYPSRAAFDSTPFYEQYPEWSTVAKNITDHMQGIDVLCTLDYVNPLAVGVIGHSFGAYNAYFLAGLDQRIKAVVSSCGFSPFTGDPHPEHWGYRTYPYTHIPKVSADLQQDRIPFEYHEIVALCAPTPFFSYAGQDDHIFPHWQSVGEGMLELSRLYRWLGKEDLFQSYLGTGGHDFPEEIRMLAYQFLNQWLKKEGE</sequence>
<gene>
    <name evidence="2" type="ORF">A8708_17815</name>
</gene>
<dbReference type="Pfam" id="PF00326">
    <property type="entry name" value="Peptidase_S9"/>
    <property type="match status" value="1"/>
</dbReference>